<proteinExistence type="inferred from homology"/>
<evidence type="ECO:0000259" key="4">
    <source>
        <dbReference type="SMART" id="SM00822"/>
    </source>
</evidence>
<dbReference type="PRINTS" id="PR00081">
    <property type="entry name" value="GDHRDH"/>
</dbReference>
<evidence type="ECO:0000313" key="5">
    <source>
        <dbReference type="EMBL" id="TSJ42368.1"/>
    </source>
</evidence>
<accession>A0A556MRG5</accession>
<evidence type="ECO:0000256" key="1">
    <source>
        <dbReference type="ARBA" id="ARBA00006484"/>
    </source>
</evidence>
<comment type="caution">
    <text evidence="5">The sequence shown here is derived from an EMBL/GenBank/DDBJ whole genome shotgun (WGS) entry which is preliminary data.</text>
</comment>
<feature type="domain" description="Ketoreductase" evidence="4">
    <location>
        <begin position="4"/>
        <end position="180"/>
    </location>
</feature>
<dbReference type="EMBL" id="VLPL01000005">
    <property type="protein sequence ID" value="TSJ42368.1"/>
    <property type="molecule type" value="Genomic_DNA"/>
</dbReference>
<dbReference type="GO" id="GO:0032787">
    <property type="term" value="P:monocarboxylic acid metabolic process"/>
    <property type="evidence" value="ECO:0007669"/>
    <property type="project" value="UniProtKB-ARBA"/>
</dbReference>
<keyword evidence="2" id="KW-0560">Oxidoreductase</keyword>
<dbReference type="InterPro" id="IPR057326">
    <property type="entry name" value="KR_dom"/>
</dbReference>
<dbReference type="AlphaFoldDB" id="A0A556MRG5"/>
<dbReference type="InterPro" id="IPR002347">
    <property type="entry name" value="SDR_fam"/>
</dbReference>
<gene>
    <name evidence="5" type="ORF">FO442_11415</name>
</gene>
<evidence type="ECO:0000256" key="2">
    <source>
        <dbReference type="ARBA" id="ARBA00023002"/>
    </source>
</evidence>
<dbReference type="OrthoDB" id="9804104at2"/>
<sequence length="236" mass="25478">MGKKVILITGATGGLGSAMVKHFEKQDVRLALHTYQQEPFDVNCEHAWFKADLRDENQVKNLIASILANFGKVDVLINNAGISKNGMSWKLASVDFNEVIAVNLTAPFLLCQGLIPAMRTHQFGRIINISSVVAQTGVPGTVAYAASKAGILGLTKTVAKELANLPITCNALALGYFDQGMISEVSDEMQQQIIAQIPKNRLGGVETILTTIDWLLKDESDYVTGQTISLNGGLFT</sequence>
<evidence type="ECO:0000313" key="6">
    <source>
        <dbReference type="Proteomes" id="UP000316008"/>
    </source>
</evidence>
<dbReference type="FunFam" id="3.40.50.720:FF:000173">
    <property type="entry name" value="3-oxoacyl-[acyl-carrier protein] reductase"/>
    <property type="match status" value="1"/>
</dbReference>
<dbReference type="PROSITE" id="PS00061">
    <property type="entry name" value="ADH_SHORT"/>
    <property type="match status" value="1"/>
</dbReference>
<evidence type="ECO:0000256" key="3">
    <source>
        <dbReference type="RuleBase" id="RU000363"/>
    </source>
</evidence>
<reference evidence="5 6" key="1">
    <citation type="submission" date="2019-07" db="EMBL/GenBank/DDBJ databases">
        <authorList>
            <person name="Huq M.A."/>
        </authorList>
    </citation>
    <scope>NUCLEOTIDE SEQUENCE [LARGE SCALE GENOMIC DNA]</scope>
    <source>
        <strain evidence="5 6">MAH-3</strain>
    </source>
</reference>
<protein>
    <submittedName>
        <fullName evidence="5">SDR family oxidoreductase</fullName>
    </submittedName>
</protein>
<dbReference type="SUPFAM" id="SSF51735">
    <property type="entry name" value="NAD(P)-binding Rossmann-fold domains"/>
    <property type="match status" value="1"/>
</dbReference>
<dbReference type="InterPro" id="IPR050259">
    <property type="entry name" value="SDR"/>
</dbReference>
<dbReference type="InterPro" id="IPR036291">
    <property type="entry name" value="NAD(P)-bd_dom_sf"/>
</dbReference>
<keyword evidence="6" id="KW-1185">Reference proteome</keyword>
<comment type="similarity">
    <text evidence="1 3">Belongs to the short-chain dehydrogenases/reductases (SDR) family.</text>
</comment>
<dbReference type="InterPro" id="IPR020904">
    <property type="entry name" value="Sc_DH/Rdtase_CS"/>
</dbReference>
<dbReference type="PANTHER" id="PTHR42879">
    <property type="entry name" value="3-OXOACYL-(ACYL-CARRIER-PROTEIN) REDUCTASE"/>
    <property type="match status" value="1"/>
</dbReference>
<organism evidence="5 6">
    <name type="scientific">Fluviicola chungangensis</name>
    <dbReference type="NCBI Taxonomy" id="2597671"/>
    <lineage>
        <taxon>Bacteria</taxon>
        <taxon>Pseudomonadati</taxon>
        <taxon>Bacteroidota</taxon>
        <taxon>Flavobacteriia</taxon>
        <taxon>Flavobacteriales</taxon>
        <taxon>Crocinitomicaceae</taxon>
        <taxon>Fluviicola</taxon>
    </lineage>
</organism>
<dbReference type="PRINTS" id="PR00080">
    <property type="entry name" value="SDRFAMILY"/>
</dbReference>
<dbReference type="Gene3D" id="3.40.50.720">
    <property type="entry name" value="NAD(P)-binding Rossmann-like Domain"/>
    <property type="match status" value="1"/>
</dbReference>
<dbReference type="RefSeq" id="WP_144333323.1">
    <property type="nucleotide sequence ID" value="NZ_VLPL01000005.1"/>
</dbReference>
<dbReference type="PANTHER" id="PTHR42879:SF2">
    <property type="entry name" value="3-OXOACYL-[ACYL-CARRIER-PROTEIN] REDUCTASE FABG"/>
    <property type="match status" value="1"/>
</dbReference>
<dbReference type="SMART" id="SM00822">
    <property type="entry name" value="PKS_KR"/>
    <property type="match status" value="1"/>
</dbReference>
<dbReference type="Proteomes" id="UP000316008">
    <property type="component" value="Unassembled WGS sequence"/>
</dbReference>
<dbReference type="Pfam" id="PF00106">
    <property type="entry name" value="adh_short"/>
    <property type="match status" value="1"/>
</dbReference>
<dbReference type="GO" id="GO:0016491">
    <property type="term" value="F:oxidoreductase activity"/>
    <property type="evidence" value="ECO:0007669"/>
    <property type="project" value="UniProtKB-KW"/>
</dbReference>
<name>A0A556MRG5_9FLAO</name>